<name>A0ABP3G8E0_9ACTN</name>
<keyword evidence="1" id="KW-0732">Signal</keyword>
<reference evidence="3" key="1">
    <citation type="journal article" date="2019" name="Int. J. Syst. Evol. Microbiol.">
        <title>The Global Catalogue of Microorganisms (GCM) 10K type strain sequencing project: providing services to taxonomists for standard genome sequencing and annotation.</title>
        <authorList>
            <consortium name="The Broad Institute Genomics Platform"/>
            <consortium name="The Broad Institute Genome Sequencing Center for Infectious Disease"/>
            <person name="Wu L."/>
            <person name="Ma J."/>
        </authorList>
    </citation>
    <scope>NUCLEOTIDE SEQUENCE [LARGE SCALE GENOMIC DNA]</scope>
    <source>
        <strain evidence="3">JCM 4565</strain>
    </source>
</reference>
<dbReference type="EMBL" id="BAAABW010000007">
    <property type="protein sequence ID" value="GAA0338167.1"/>
    <property type="molecule type" value="Genomic_DNA"/>
</dbReference>
<evidence type="ECO:0000256" key="1">
    <source>
        <dbReference type="SAM" id="SignalP"/>
    </source>
</evidence>
<dbReference type="PANTHER" id="PTHR32015">
    <property type="entry name" value="FASTING INDUCED LIPASE"/>
    <property type="match status" value="1"/>
</dbReference>
<dbReference type="PANTHER" id="PTHR32015:SF1">
    <property type="entry name" value="LIPASE"/>
    <property type="match status" value="1"/>
</dbReference>
<dbReference type="Pfam" id="PF01674">
    <property type="entry name" value="Lipase_2"/>
    <property type="match status" value="1"/>
</dbReference>
<protein>
    <submittedName>
        <fullName evidence="2">Triacylglycerol lipase</fullName>
    </submittedName>
</protein>
<dbReference type="Gene3D" id="3.40.50.1820">
    <property type="entry name" value="alpha/beta hydrolase"/>
    <property type="match status" value="1"/>
</dbReference>
<evidence type="ECO:0000313" key="2">
    <source>
        <dbReference type="EMBL" id="GAA0338167.1"/>
    </source>
</evidence>
<dbReference type="InterPro" id="IPR029058">
    <property type="entry name" value="AB_hydrolase_fold"/>
</dbReference>
<proteinExistence type="predicted"/>
<sequence length="220" mass="22898">MTLLSVLLAATALGASPARATPPPNPVIFVHGRNAGPGVWGAMRADFLRAGYPEDRLDAWSYDTGRSTNEVLAGEFAAHVDAVLARTGAAKADIVAHSLGSLPSRWYVAFGGGAAKVAHWASLAGPNHGTTVAYLCALWDQGCRDMTPGSYVLSRLNAGPETPGPVRYATWWSSCDEQIAPVSSTALAGAVNTRTAGCLKHNDLLTDAAVAQKVRAFLAG</sequence>
<gene>
    <name evidence="2" type="ORF">GCM10010319_12690</name>
</gene>
<dbReference type="SUPFAM" id="SSF53474">
    <property type="entry name" value="alpha/beta-Hydrolases"/>
    <property type="match status" value="1"/>
</dbReference>
<organism evidence="2 3">
    <name type="scientific">Streptomyces blastmyceticus</name>
    <dbReference type="NCBI Taxonomy" id="68180"/>
    <lineage>
        <taxon>Bacteria</taxon>
        <taxon>Bacillati</taxon>
        <taxon>Actinomycetota</taxon>
        <taxon>Actinomycetes</taxon>
        <taxon>Kitasatosporales</taxon>
        <taxon>Streptomycetaceae</taxon>
        <taxon>Streptomyces</taxon>
    </lineage>
</organism>
<comment type="caution">
    <text evidence="2">The sequence shown here is derived from an EMBL/GenBank/DDBJ whole genome shotgun (WGS) entry which is preliminary data.</text>
</comment>
<dbReference type="Proteomes" id="UP001500063">
    <property type="component" value="Unassembled WGS sequence"/>
</dbReference>
<dbReference type="InterPro" id="IPR002918">
    <property type="entry name" value="Lipase_EstA/Esterase_EstB"/>
</dbReference>
<feature type="chain" id="PRO_5047358111" evidence="1">
    <location>
        <begin position="21"/>
        <end position="220"/>
    </location>
</feature>
<keyword evidence="3" id="KW-1185">Reference proteome</keyword>
<accession>A0ABP3G8E0</accession>
<evidence type="ECO:0000313" key="3">
    <source>
        <dbReference type="Proteomes" id="UP001500063"/>
    </source>
</evidence>
<feature type="signal peptide" evidence="1">
    <location>
        <begin position="1"/>
        <end position="20"/>
    </location>
</feature>